<name>A0A232LXD2_9EURO</name>
<feature type="region of interest" description="Disordered" evidence="1">
    <location>
        <begin position="763"/>
        <end position="807"/>
    </location>
</feature>
<feature type="compositionally biased region" description="Polar residues" evidence="1">
    <location>
        <begin position="482"/>
        <end position="492"/>
    </location>
</feature>
<feature type="compositionally biased region" description="Polar residues" evidence="1">
    <location>
        <begin position="518"/>
        <end position="527"/>
    </location>
</feature>
<reference evidence="2 3" key="1">
    <citation type="journal article" date="2015" name="Environ. Microbiol.">
        <title>Metagenome sequence of Elaphomyces granulatus from sporocarp tissue reveals Ascomycota ectomycorrhizal fingerprints of genome expansion and a Proteobacteria-rich microbiome.</title>
        <authorList>
            <person name="Quandt C.A."/>
            <person name="Kohler A."/>
            <person name="Hesse C.N."/>
            <person name="Sharpton T.J."/>
            <person name="Martin F."/>
            <person name="Spatafora J.W."/>
        </authorList>
    </citation>
    <scope>NUCLEOTIDE SEQUENCE [LARGE SCALE GENOMIC DNA]</scope>
    <source>
        <strain evidence="2 3">OSC145934</strain>
    </source>
</reference>
<feature type="region of interest" description="Disordered" evidence="1">
    <location>
        <begin position="278"/>
        <end position="348"/>
    </location>
</feature>
<feature type="compositionally biased region" description="Low complexity" evidence="1">
    <location>
        <begin position="99"/>
        <end position="117"/>
    </location>
</feature>
<feature type="region of interest" description="Disordered" evidence="1">
    <location>
        <begin position="697"/>
        <end position="727"/>
    </location>
</feature>
<organism evidence="2 3">
    <name type="scientific">Elaphomyces granulatus</name>
    <dbReference type="NCBI Taxonomy" id="519963"/>
    <lineage>
        <taxon>Eukaryota</taxon>
        <taxon>Fungi</taxon>
        <taxon>Dikarya</taxon>
        <taxon>Ascomycota</taxon>
        <taxon>Pezizomycotina</taxon>
        <taxon>Eurotiomycetes</taxon>
        <taxon>Eurotiomycetidae</taxon>
        <taxon>Eurotiales</taxon>
        <taxon>Elaphomycetaceae</taxon>
        <taxon>Elaphomyces</taxon>
    </lineage>
</organism>
<evidence type="ECO:0008006" key="4">
    <source>
        <dbReference type="Google" id="ProtNLM"/>
    </source>
</evidence>
<proteinExistence type="predicted"/>
<feature type="compositionally biased region" description="Basic and acidic residues" evidence="1">
    <location>
        <begin position="915"/>
        <end position="929"/>
    </location>
</feature>
<feature type="region of interest" description="Disordered" evidence="1">
    <location>
        <begin position="361"/>
        <end position="409"/>
    </location>
</feature>
<feature type="region of interest" description="Disordered" evidence="1">
    <location>
        <begin position="421"/>
        <end position="527"/>
    </location>
</feature>
<dbReference type="EMBL" id="NPHW01003868">
    <property type="protein sequence ID" value="OXV08820.1"/>
    <property type="molecule type" value="Genomic_DNA"/>
</dbReference>
<feature type="compositionally biased region" description="Low complexity" evidence="1">
    <location>
        <begin position="770"/>
        <end position="797"/>
    </location>
</feature>
<gene>
    <name evidence="2" type="ORF">Egran_03417</name>
</gene>
<feature type="compositionally biased region" description="Polar residues" evidence="1">
    <location>
        <begin position="1"/>
        <end position="10"/>
    </location>
</feature>
<feature type="compositionally biased region" description="Low complexity" evidence="1">
    <location>
        <begin position="552"/>
        <end position="575"/>
    </location>
</feature>
<feature type="region of interest" description="Disordered" evidence="1">
    <location>
        <begin position="130"/>
        <end position="225"/>
    </location>
</feature>
<feature type="compositionally biased region" description="Polar residues" evidence="1">
    <location>
        <begin position="206"/>
        <end position="225"/>
    </location>
</feature>
<feature type="compositionally biased region" description="Polar residues" evidence="1">
    <location>
        <begin position="378"/>
        <end position="409"/>
    </location>
</feature>
<comment type="caution">
    <text evidence="2">The sequence shown here is derived from an EMBL/GenBank/DDBJ whole genome shotgun (WGS) entry which is preliminary data.</text>
</comment>
<feature type="compositionally biased region" description="Low complexity" evidence="1">
    <location>
        <begin position="850"/>
        <end position="872"/>
    </location>
</feature>
<dbReference type="OrthoDB" id="5369729at2759"/>
<evidence type="ECO:0000256" key="1">
    <source>
        <dbReference type="SAM" id="MobiDB-lite"/>
    </source>
</evidence>
<feature type="compositionally biased region" description="Polar residues" evidence="1">
    <location>
        <begin position="930"/>
        <end position="951"/>
    </location>
</feature>
<dbReference type="Proteomes" id="UP000243515">
    <property type="component" value="Unassembled WGS sequence"/>
</dbReference>
<feature type="compositionally biased region" description="Polar residues" evidence="1">
    <location>
        <begin position="303"/>
        <end position="312"/>
    </location>
</feature>
<feature type="compositionally biased region" description="Polar residues" evidence="1">
    <location>
        <begin position="32"/>
        <end position="48"/>
    </location>
</feature>
<keyword evidence="3" id="KW-1185">Reference proteome</keyword>
<feature type="compositionally biased region" description="Basic and acidic residues" evidence="1">
    <location>
        <begin position="838"/>
        <end position="849"/>
    </location>
</feature>
<sequence length="962" mass="102300">MLTTLITPTKQAAEWARPRRQTDPNLVHRSSKTLQSIDSGRRSINSSPCAPGSKSKIAVPASSAPSVTTVSPFSPLSIRGLSNPALAEIPLRKFNALRSSTGSSESSPSTSASTLGSVLSTPTSVCELTASCPRDSTNHHDQHTLIQNDDQSQPSSAAEITTSSRAGPANKLGPNSNFSSLPKLHPSTSPAGFEPRSLHHKRPPASRSSHGIETSTGPPPALSTQRTFLQDKVLRTVGGLQPNLARQFSQKSSSATAESENLLSPSIDAVLKGDVSNRVATDRRVRQTSLHSRRGAATKVNGKMSSTSTYPEASTVDGEEEPTISIPNGLKVEKNSRDSSADDNRTRGEDIFLNIARSNASNRDSAGKADRRRKFGLSTRNSRASEQTPSPEQSRLNSGSASAFHTPGSSPLVSHNLLFPLPASSHPGDEPNRPRYFSVSTGPRSTVGAPRGRLNRAAREMSPESPQTYADLRPSPLDSRTYRPSNLSATRTNPPPPSSSDATERSRLDVDRARLDGTESTLSTTAPSTVWDELDDLKSRIRKLELTGKLPSSSAAAMSNASAERPRTATTTVTTLSSSPKHDRKANTPSPDSDIGPGPGPALASVPAPNPGTNQIETLLHTALAKVKTAVGTEAYNALEGTAADALTLANMLGSITSPSGAVNGVSLSERQARRKADSLCRGLTELCLALSDEQLSSASKQQRPGSRDATSHVKASNGSLGDSLAIPVTYRRSMSHESEDSGRPEPIPRVASRLEARRASLLNQGGSSGSRASQGTPSSPTTAALPTPPTRLGRLPASFRTKKRVEEDIDTKATVFGRVAPSRAMSEVGSFSTDQRYSPRERLSREYTPESQPQSRSSFSQKPQSQPHSPSVVPPSIPLRKGYGASASLLPATSCPIQPGSRRYGASAATAHATSDRPFNESWGERAESPQQQIPQPRTNKSVTRPNNSKIRFRQRAKEEG</sequence>
<evidence type="ECO:0000313" key="2">
    <source>
        <dbReference type="EMBL" id="OXV08820.1"/>
    </source>
</evidence>
<dbReference type="AlphaFoldDB" id="A0A232LXD2"/>
<accession>A0A232LXD2</accession>
<evidence type="ECO:0000313" key="3">
    <source>
        <dbReference type="Proteomes" id="UP000243515"/>
    </source>
</evidence>
<feature type="compositionally biased region" description="Polar residues" evidence="1">
    <location>
        <begin position="144"/>
        <end position="165"/>
    </location>
</feature>
<feature type="compositionally biased region" description="Basic and acidic residues" evidence="1">
    <location>
        <begin position="331"/>
        <end position="348"/>
    </location>
</feature>
<feature type="compositionally biased region" description="Polar residues" evidence="1">
    <location>
        <begin position="173"/>
        <end position="190"/>
    </location>
</feature>
<feature type="compositionally biased region" description="Basic and acidic residues" evidence="1">
    <location>
        <begin position="502"/>
        <end position="517"/>
    </location>
</feature>
<feature type="region of interest" description="Disordered" evidence="1">
    <location>
        <begin position="550"/>
        <end position="614"/>
    </location>
</feature>
<feature type="region of interest" description="Disordered" evidence="1">
    <location>
        <begin position="825"/>
        <end position="962"/>
    </location>
</feature>
<feature type="region of interest" description="Disordered" evidence="1">
    <location>
        <begin position="98"/>
        <end position="118"/>
    </location>
</feature>
<protein>
    <recommendedName>
        <fullName evidence="4">LPXTG-motif cell wall anchor domain protein</fullName>
    </recommendedName>
</protein>
<feature type="region of interest" description="Disordered" evidence="1">
    <location>
        <begin position="1"/>
        <end position="68"/>
    </location>
</feature>